<dbReference type="GO" id="GO:0046872">
    <property type="term" value="F:metal ion binding"/>
    <property type="evidence" value="ECO:0007669"/>
    <property type="project" value="UniProtKB-KW"/>
</dbReference>
<dbReference type="EMBL" id="LLXL01004467">
    <property type="protein sequence ID" value="PKK57357.1"/>
    <property type="molecule type" value="Genomic_DNA"/>
</dbReference>
<dbReference type="GO" id="GO:0004523">
    <property type="term" value="F:RNA-DNA hybrid ribonuclease activity"/>
    <property type="evidence" value="ECO:0007669"/>
    <property type="project" value="UniProtKB-EC"/>
</dbReference>
<dbReference type="InterPro" id="IPR002156">
    <property type="entry name" value="RNaseH_domain"/>
</dbReference>
<dbReference type="InterPro" id="IPR050092">
    <property type="entry name" value="RNase_H"/>
</dbReference>
<evidence type="ECO:0000256" key="3">
    <source>
        <dbReference type="ARBA" id="ARBA00012180"/>
    </source>
</evidence>
<dbReference type="Proteomes" id="UP000233469">
    <property type="component" value="Unassembled WGS sequence"/>
</dbReference>
<gene>
    <name evidence="9" type="ORF">RhiirC2_858247</name>
</gene>
<dbReference type="PANTHER" id="PTHR10642:SF26">
    <property type="entry name" value="RIBONUCLEASE H1"/>
    <property type="match status" value="1"/>
</dbReference>
<reference evidence="9 10" key="1">
    <citation type="submission" date="2016-04" db="EMBL/GenBank/DDBJ databases">
        <title>Genome analyses suggest a sexual origin of heterokaryosis in a supposedly ancient asexual fungus.</title>
        <authorList>
            <person name="Ropars J."/>
            <person name="Sedzielewska K."/>
            <person name="Noel J."/>
            <person name="Charron P."/>
            <person name="Farinelli L."/>
            <person name="Marton T."/>
            <person name="Kruger M."/>
            <person name="Pelin A."/>
            <person name="Brachmann A."/>
            <person name="Corradi N."/>
        </authorList>
    </citation>
    <scope>NUCLEOTIDE SEQUENCE [LARGE SCALE GENOMIC DNA]</scope>
    <source>
        <strain evidence="9 10">C2</strain>
    </source>
</reference>
<keyword evidence="7" id="KW-0378">Hydrolase</keyword>
<dbReference type="SUPFAM" id="SSF53098">
    <property type="entry name" value="Ribonuclease H-like"/>
    <property type="match status" value="1"/>
</dbReference>
<evidence type="ECO:0000256" key="1">
    <source>
        <dbReference type="ARBA" id="ARBA00000077"/>
    </source>
</evidence>
<proteinExistence type="inferred from homology"/>
<feature type="domain" description="RNase H type-1" evidence="8">
    <location>
        <begin position="453"/>
        <end position="596"/>
    </location>
</feature>
<name>A0A2N1M6U0_9GLOM</name>
<dbReference type="PANTHER" id="PTHR10642">
    <property type="entry name" value="RIBONUCLEASE H1"/>
    <property type="match status" value="1"/>
</dbReference>
<keyword evidence="4" id="KW-0540">Nuclease</keyword>
<evidence type="ECO:0000256" key="4">
    <source>
        <dbReference type="ARBA" id="ARBA00022722"/>
    </source>
</evidence>
<comment type="caution">
    <text evidence="9">The sequence shown here is derived from an EMBL/GenBank/DDBJ whole genome shotgun (WGS) entry which is preliminary data.</text>
</comment>
<evidence type="ECO:0000256" key="2">
    <source>
        <dbReference type="ARBA" id="ARBA00005300"/>
    </source>
</evidence>
<comment type="catalytic activity">
    <reaction evidence="1">
        <text>Endonucleolytic cleavage to 5'-phosphomonoester.</text>
        <dbReference type="EC" id="3.1.26.4"/>
    </reaction>
</comment>
<dbReference type="EC" id="3.1.26.4" evidence="3"/>
<dbReference type="VEuPathDB" id="FungiDB:RhiirA1_461759"/>
<keyword evidence="6" id="KW-0255">Endonuclease</keyword>
<dbReference type="Gene3D" id="3.30.420.10">
    <property type="entry name" value="Ribonuclease H-like superfamily/Ribonuclease H"/>
    <property type="match status" value="1"/>
</dbReference>
<dbReference type="InterPro" id="IPR012337">
    <property type="entry name" value="RNaseH-like_sf"/>
</dbReference>
<dbReference type="PROSITE" id="PS50879">
    <property type="entry name" value="RNASE_H_1"/>
    <property type="match status" value="1"/>
</dbReference>
<comment type="similarity">
    <text evidence="2">Belongs to the RNase H family.</text>
</comment>
<accession>A0A2N1M6U0</accession>
<dbReference type="GO" id="GO:0043137">
    <property type="term" value="P:DNA replication, removal of RNA primer"/>
    <property type="evidence" value="ECO:0007669"/>
    <property type="project" value="TreeGrafter"/>
</dbReference>
<dbReference type="VEuPathDB" id="FungiDB:FUN_025489"/>
<evidence type="ECO:0000256" key="7">
    <source>
        <dbReference type="ARBA" id="ARBA00022801"/>
    </source>
</evidence>
<sequence>MLHYICFKLLKKKITHDHVMYIINKVLLPRIEYLTQHIFIEPNKCNEFNRILRSIFKHSLSLPKSFFNSVVHNPIYPNILNIWDSQLRSQASLLNAQINNPVTSKVIEFLFLTSQCKLWTNNISETTKYFHKPSKHFSRLENLLCIFHFYNLSFNTNFKYNVTGGLHPISYFIVDPKKYFGFVKSLKNKNIFFLDQIISNDGAFLKTWKEIKKLLKNKRGRLPKWYDFLKDNIVLNPSTNRLQFTTQPDNMSPDLGFPRPKIIKCNNHSVPCKSQWAAFWSPRVSCIVYGKILEKSHFPGDSPKVYLEHHIPFKDMSNPNHNLTPHSTPNLLTPCTGCDFHDSFYVGDVRPKCIISYLSNFTITLHVNIYKKNNNRFNNIFIVHKSDSELRADTFRDFKIRTDPLFRNRLSSSQSITPHLYIPSNINHRLVNSLLLPNDFFNEFYTLINNLASFTNLDFYTDGSLKIDNDNPRMGFGWIFTSDINSKIEFSGATTQWPSSTRAEIMAVLTCLIVCPPNSSINIFTDSQCSIDTFTSFSNYKLTPKRKQKINNIILWQAIQQIIAELNLQVQFTKVKAHSGVEYNDKADKLAKDGCDSNRIISVSPKGVKTQKGYIMFNNDTIIDRNIRKTLKIPLNFRNIERQMSHKPLQALNSFTINHIINWEFSQLWINYNPFQKATSDSYSKHVGWRIKCSNYALPTLDALNNYPDILNGYDTCFLCSSATESNEHFWTCPKSIDILKSIFRNHEQKFRSYIINNMDKEKININNIDFDIPIFTLFNSPINSIHDAPELHCLLINLVPDCLLLPFKVRLLV</sequence>
<protein>
    <recommendedName>
        <fullName evidence="3">ribonuclease H</fullName>
        <ecNumber evidence="3">3.1.26.4</ecNumber>
    </recommendedName>
</protein>
<dbReference type="AlphaFoldDB" id="A0A2N1M6U0"/>
<evidence type="ECO:0000313" key="9">
    <source>
        <dbReference type="EMBL" id="PKK57357.1"/>
    </source>
</evidence>
<organism evidence="9 10">
    <name type="scientific">Rhizophagus irregularis</name>
    <dbReference type="NCBI Taxonomy" id="588596"/>
    <lineage>
        <taxon>Eukaryota</taxon>
        <taxon>Fungi</taxon>
        <taxon>Fungi incertae sedis</taxon>
        <taxon>Mucoromycota</taxon>
        <taxon>Glomeromycotina</taxon>
        <taxon>Glomeromycetes</taxon>
        <taxon>Glomerales</taxon>
        <taxon>Glomeraceae</taxon>
        <taxon>Rhizophagus</taxon>
    </lineage>
</organism>
<dbReference type="InterPro" id="IPR036397">
    <property type="entry name" value="RNaseH_sf"/>
</dbReference>
<evidence type="ECO:0000313" key="10">
    <source>
        <dbReference type="Proteomes" id="UP000233469"/>
    </source>
</evidence>
<dbReference type="VEuPathDB" id="FungiDB:RhiirFUN_012749"/>
<evidence type="ECO:0000256" key="6">
    <source>
        <dbReference type="ARBA" id="ARBA00022759"/>
    </source>
</evidence>
<dbReference type="Pfam" id="PF00075">
    <property type="entry name" value="RNase_H"/>
    <property type="match status" value="1"/>
</dbReference>
<dbReference type="VEuPathDB" id="FungiDB:RhiirA1_478210"/>
<evidence type="ECO:0000259" key="8">
    <source>
        <dbReference type="PROSITE" id="PS50879"/>
    </source>
</evidence>
<keyword evidence="5" id="KW-0479">Metal-binding</keyword>
<evidence type="ECO:0000256" key="5">
    <source>
        <dbReference type="ARBA" id="ARBA00022723"/>
    </source>
</evidence>
<dbReference type="VEuPathDB" id="FungiDB:FUN_024604"/>
<dbReference type="GO" id="GO:0003676">
    <property type="term" value="F:nucleic acid binding"/>
    <property type="evidence" value="ECO:0007669"/>
    <property type="project" value="InterPro"/>
</dbReference>
<reference evidence="9 10" key="2">
    <citation type="submission" date="2017-10" db="EMBL/GenBank/DDBJ databases">
        <title>Extensive intraspecific genome diversity in a model arbuscular mycorrhizal fungus.</title>
        <authorList>
            <person name="Chen E.C.H."/>
            <person name="Morin E."/>
            <person name="Baudet D."/>
            <person name="Noel J."/>
            <person name="Ndikumana S."/>
            <person name="Charron P."/>
            <person name="St-Onge C."/>
            <person name="Giorgi J."/>
            <person name="Grigoriev I.V."/>
            <person name="Roux C."/>
            <person name="Martin F.M."/>
            <person name="Corradi N."/>
        </authorList>
    </citation>
    <scope>NUCLEOTIDE SEQUENCE [LARGE SCALE GENOMIC DNA]</scope>
    <source>
        <strain evidence="9 10">C2</strain>
    </source>
</reference>